<dbReference type="Pfam" id="PF07610">
    <property type="entry name" value="DUF1573"/>
    <property type="match status" value="1"/>
</dbReference>
<evidence type="ECO:0000256" key="1">
    <source>
        <dbReference type="SAM" id="SignalP"/>
    </source>
</evidence>
<dbReference type="InterPro" id="IPR013783">
    <property type="entry name" value="Ig-like_fold"/>
</dbReference>
<dbReference type="InterPro" id="IPR011467">
    <property type="entry name" value="DUF1573"/>
</dbReference>
<proteinExistence type="predicted"/>
<accession>A0ABP7V3Y2</accession>
<dbReference type="PANTHER" id="PTHR37833">
    <property type="entry name" value="LIPOPROTEIN-RELATED"/>
    <property type="match status" value="1"/>
</dbReference>
<dbReference type="Gene3D" id="2.60.40.10">
    <property type="entry name" value="Immunoglobulins"/>
    <property type="match status" value="1"/>
</dbReference>
<organism evidence="2 3">
    <name type="scientific">Flavobacterium chungnamense</name>
    <dbReference type="NCBI Taxonomy" id="706182"/>
    <lineage>
        <taxon>Bacteria</taxon>
        <taxon>Pseudomonadati</taxon>
        <taxon>Bacteroidota</taxon>
        <taxon>Flavobacteriia</taxon>
        <taxon>Flavobacteriales</taxon>
        <taxon>Flavobacteriaceae</taxon>
        <taxon>Flavobacterium</taxon>
    </lineage>
</organism>
<dbReference type="EMBL" id="BAABCS010000030">
    <property type="protein sequence ID" value="GAA4058778.1"/>
    <property type="molecule type" value="Genomic_DNA"/>
</dbReference>
<sequence length="137" mass="14437">MKILKISMLALTLGLMSFTVISKEETPTVKTTEAGSIAWKSETIDVGQIPQGTPKLIEFQFKNTSSKAVIITNVKPACGCTAADYTKESIAPGKTGYVKATYNAAAAGSFTKTVTVTTSADVNPKVLTFKGNVVAKL</sequence>
<evidence type="ECO:0000313" key="3">
    <source>
        <dbReference type="Proteomes" id="UP001500426"/>
    </source>
</evidence>
<protein>
    <submittedName>
        <fullName evidence="2">DUF1573 domain-containing protein</fullName>
    </submittedName>
</protein>
<dbReference type="RefSeq" id="WP_345095529.1">
    <property type="nucleotide sequence ID" value="NZ_BAABCS010000030.1"/>
</dbReference>
<keyword evidence="1" id="KW-0732">Signal</keyword>
<dbReference type="Proteomes" id="UP001500426">
    <property type="component" value="Unassembled WGS sequence"/>
</dbReference>
<dbReference type="PANTHER" id="PTHR37833:SF1">
    <property type="entry name" value="SIGNAL PEPTIDE PROTEIN"/>
    <property type="match status" value="1"/>
</dbReference>
<gene>
    <name evidence="2" type="ORF">GCM10022388_26900</name>
</gene>
<evidence type="ECO:0000313" key="2">
    <source>
        <dbReference type="EMBL" id="GAA4058778.1"/>
    </source>
</evidence>
<feature type="chain" id="PRO_5047358097" evidence="1">
    <location>
        <begin position="23"/>
        <end position="137"/>
    </location>
</feature>
<keyword evidence="3" id="KW-1185">Reference proteome</keyword>
<comment type="caution">
    <text evidence="2">The sequence shown here is derived from an EMBL/GenBank/DDBJ whole genome shotgun (WGS) entry which is preliminary data.</text>
</comment>
<name>A0ABP7V3Y2_9FLAO</name>
<reference evidence="3" key="1">
    <citation type="journal article" date="2019" name="Int. J. Syst. Evol. Microbiol.">
        <title>The Global Catalogue of Microorganisms (GCM) 10K type strain sequencing project: providing services to taxonomists for standard genome sequencing and annotation.</title>
        <authorList>
            <consortium name="The Broad Institute Genomics Platform"/>
            <consortium name="The Broad Institute Genome Sequencing Center for Infectious Disease"/>
            <person name="Wu L."/>
            <person name="Ma J."/>
        </authorList>
    </citation>
    <scope>NUCLEOTIDE SEQUENCE [LARGE SCALE GENOMIC DNA]</scope>
    <source>
        <strain evidence="3">JCM 17068</strain>
    </source>
</reference>
<feature type="signal peptide" evidence="1">
    <location>
        <begin position="1"/>
        <end position="22"/>
    </location>
</feature>